<feature type="transmembrane region" description="Helical" evidence="1">
    <location>
        <begin position="105"/>
        <end position="126"/>
    </location>
</feature>
<comment type="caution">
    <text evidence="2">The sequence shown here is derived from an EMBL/GenBank/DDBJ whole genome shotgun (WGS) entry which is preliminary data.</text>
</comment>
<dbReference type="EMBL" id="JAACJK010000058">
    <property type="protein sequence ID" value="KAF5336615.1"/>
    <property type="molecule type" value="Genomic_DNA"/>
</dbReference>
<evidence type="ECO:0000313" key="2">
    <source>
        <dbReference type="EMBL" id="KAF5336615.1"/>
    </source>
</evidence>
<keyword evidence="1" id="KW-1133">Transmembrane helix</keyword>
<evidence type="ECO:0000313" key="3">
    <source>
        <dbReference type="Proteomes" id="UP000541558"/>
    </source>
</evidence>
<keyword evidence="3" id="KW-1185">Reference proteome</keyword>
<protein>
    <submittedName>
        <fullName evidence="2">Uncharacterized protein</fullName>
    </submittedName>
</protein>
<keyword evidence="1" id="KW-0472">Membrane</keyword>
<dbReference type="Proteomes" id="UP000541558">
    <property type="component" value="Unassembled WGS sequence"/>
</dbReference>
<keyword evidence="1" id="KW-0812">Transmembrane</keyword>
<dbReference type="OrthoDB" id="3197626at2759"/>
<reference evidence="2 3" key="1">
    <citation type="journal article" date="2020" name="ISME J.">
        <title>Uncovering the hidden diversity of litter-decomposition mechanisms in mushroom-forming fungi.</title>
        <authorList>
            <person name="Floudas D."/>
            <person name="Bentzer J."/>
            <person name="Ahren D."/>
            <person name="Johansson T."/>
            <person name="Persson P."/>
            <person name="Tunlid A."/>
        </authorList>
    </citation>
    <scope>NUCLEOTIDE SEQUENCE [LARGE SCALE GENOMIC DNA]</scope>
    <source>
        <strain evidence="2 3">CBS 175.51</strain>
    </source>
</reference>
<proteinExistence type="predicted"/>
<feature type="transmembrane region" description="Helical" evidence="1">
    <location>
        <begin position="173"/>
        <end position="193"/>
    </location>
</feature>
<dbReference type="AlphaFoldDB" id="A0A8H5C7C5"/>
<organism evidence="2 3">
    <name type="scientific">Ephemerocybe angulata</name>
    <dbReference type="NCBI Taxonomy" id="980116"/>
    <lineage>
        <taxon>Eukaryota</taxon>
        <taxon>Fungi</taxon>
        <taxon>Dikarya</taxon>
        <taxon>Basidiomycota</taxon>
        <taxon>Agaricomycotina</taxon>
        <taxon>Agaricomycetes</taxon>
        <taxon>Agaricomycetidae</taxon>
        <taxon>Agaricales</taxon>
        <taxon>Agaricineae</taxon>
        <taxon>Psathyrellaceae</taxon>
        <taxon>Ephemerocybe</taxon>
    </lineage>
</organism>
<evidence type="ECO:0000256" key="1">
    <source>
        <dbReference type="SAM" id="Phobius"/>
    </source>
</evidence>
<gene>
    <name evidence="2" type="ORF">D9611_006458</name>
</gene>
<feature type="transmembrane region" description="Helical" evidence="1">
    <location>
        <begin position="21"/>
        <end position="44"/>
    </location>
</feature>
<name>A0A8H5C7C5_9AGAR</name>
<sequence length="299" mass="32702">MPKNWMDPQEIARDSRIYGAFTLVLCGVAAWDVLGTSLFDVSIIRGKRPWRWPMDLHAAPHLRDGSKFECHQRNTLPTSHLDLERAKWNPQRNVCAVVSTAPRPVLVAVFAYTMAFDLLILLLCTYKLYSGHGKRNGSLAKLLLRDGIGYFVAAFGANLVQMVFAVLQLNPVMNIMCLPFALVVSVIAATTVFRNVFTAFDGFSSQGSAGPATLSGRSDGLSGMSGRPHFLNHQHSSNGAITANDIALGDYKTHHSAATSITVTKVVNVDIDQSKDSHDQTKSHGWDSDLSYAEKAQAI</sequence>
<accession>A0A8H5C7C5</accession>
<feature type="transmembrane region" description="Helical" evidence="1">
    <location>
        <begin position="147"/>
        <end position="167"/>
    </location>
</feature>